<proteinExistence type="inferred from homology"/>
<dbReference type="InterPro" id="IPR029069">
    <property type="entry name" value="HotDog_dom_sf"/>
</dbReference>
<dbReference type="PANTHER" id="PTHR31793">
    <property type="entry name" value="4-HYDROXYBENZOYL-COA THIOESTERASE FAMILY MEMBER"/>
    <property type="match status" value="1"/>
</dbReference>
<dbReference type="EMBL" id="CP021111">
    <property type="protein sequence ID" value="ARP96470.1"/>
    <property type="molecule type" value="Genomic_DNA"/>
</dbReference>
<dbReference type="SUPFAM" id="SSF54637">
    <property type="entry name" value="Thioesterase/thiol ester dehydrase-isomerase"/>
    <property type="match status" value="1"/>
</dbReference>
<evidence type="ECO:0000256" key="1">
    <source>
        <dbReference type="ARBA" id="ARBA00005953"/>
    </source>
</evidence>
<dbReference type="CDD" id="cd00586">
    <property type="entry name" value="4HBT"/>
    <property type="match status" value="1"/>
</dbReference>
<keyword evidence="2" id="KW-0378">Hydrolase</keyword>
<dbReference type="KEGG" id="bgm:CAL15_20165"/>
<dbReference type="FunFam" id="3.10.129.10:FF:000004">
    <property type="entry name" value="Tol-pal system-associated acyl-CoA thioesterase"/>
    <property type="match status" value="1"/>
</dbReference>
<dbReference type="Pfam" id="PF03061">
    <property type="entry name" value="4HBT"/>
    <property type="match status" value="1"/>
</dbReference>
<dbReference type="Proteomes" id="UP000194161">
    <property type="component" value="Chromosome"/>
</dbReference>
<dbReference type="STRING" id="463040.CAL15_20165"/>
<evidence type="ECO:0000313" key="5">
    <source>
        <dbReference type="Proteomes" id="UP000194161"/>
    </source>
</evidence>
<dbReference type="InterPro" id="IPR014166">
    <property type="entry name" value="Tol-Pal_acyl-CoA_thioesterase"/>
</dbReference>
<sequence>MIEPTSADEFLLRVRVYYEDTDAAGIVFYANYLKFFERARTEWLRSLGFNQSELVGQQGRAFVVHSLDMNYRKPARLDDLLTIRSRITRLGRASIHFAQRAERDGELLAEGSIQVCCVDTTQLRPAELPASVHNTLKSIQG</sequence>
<dbReference type="GO" id="GO:0047617">
    <property type="term" value="F:fatty acyl-CoA hydrolase activity"/>
    <property type="evidence" value="ECO:0007669"/>
    <property type="project" value="TreeGrafter"/>
</dbReference>
<dbReference type="NCBIfam" id="TIGR02799">
    <property type="entry name" value="thio_ybgC"/>
    <property type="match status" value="1"/>
</dbReference>
<evidence type="ECO:0000259" key="3">
    <source>
        <dbReference type="Pfam" id="PF03061"/>
    </source>
</evidence>
<reference evidence="4 5" key="1">
    <citation type="submission" date="2017-05" db="EMBL/GenBank/DDBJ databases">
        <title>Complete and WGS of Bordetella genogroups.</title>
        <authorList>
            <person name="Spilker T."/>
            <person name="LiPuma J."/>
        </authorList>
    </citation>
    <scope>NUCLEOTIDE SEQUENCE [LARGE SCALE GENOMIC DNA]</scope>
    <source>
        <strain evidence="4 5">AU7206</strain>
    </source>
</reference>
<dbReference type="RefSeq" id="WP_086080119.1">
    <property type="nucleotide sequence ID" value="NZ_CP021111.1"/>
</dbReference>
<keyword evidence="5" id="KW-1185">Reference proteome</keyword>
<organism evidence="4 5">
    <name type="scientific">Bordetella genomosp. 13</name>
    <dbReference type="NCBI Taxonomy" id="463040"/>
    <lineage>
        <taxon>Bacteria</taxon>
        <taxon>Pseudomonadati</taxon>
        <taxon>Pseudomonadota</taxon>
        <taxon>Betaproteobacteria</taxon>
        <taxon>Burkholderiales</taxon>
        <taxon>Alcaligenaceae</taxon>
        <taxon>Bordetella</taxon>
    </lineage>
</organism>
<accession>A0A1W6ZH38</accession>
<dbReference type="InterPro" id="IPR006683">
    <property type="entry name" value="Thioestr_dom"/>
</dbReference>
<evidence type="ECO:0000256" key="2">
    <source>
        <dbReference type="ARBA" id="ARBA00022801"/>
    </source>
</evidence>
<dbReference type="InterPro" id="IPR006684">
    <property type="entry name" value="YbgC/YbaW"/>
</dbReference>
<dbReference type="OrthoDB" id="9808429at2"/>
<dbReference type="NCBIfam" id="TIGR00051">
    <property type="entry name" value="YbgC/FadM family acyl-CoA thioesterase"/>
    <property type="match status" value="1"/>
</dbReference>
<gene>
    <name evidence="4" type="ORF">CAL15_20165</name>
</gene>
<protein>
    <submittedName>
        <fullName evidence="4">Tol-pal system-associated acyl-CoA thioesterase</fullName>
    </submittedName>
</protein>
<comment type="similarity">
    <text evidence="1">Belongs to the 4-hydroxybenzoyl-CoA thioesterase family.</text>
</comment>
<dbReference type="InterPro" id="IPR050563">
    <property type="entry name" value="4-hydroxybenzoyl-CoA_TE"/>
</dbReference>
<dbReference type="AlphaFoldDB" id="A0A1W6ZH38"/>
<dbReference type="PANTHER" id="PTHR31793:SF37">
    <property type="entry name" value="ACYL-COA THIOESTER HYDROLASE YBGC"/>
    <property type="match status" value="1"/>
</dbReference>
<dbReference type="Gene3D" id="3.10.129.10">
    <property type="entry name" value="Hotdog Thioesterase"/>
    <property type="match status" value="1"/>
</dbReference>
<name>A0A1W6ZH38_9BORD</name>
<dbReference type="PIRSF" id="PIRSF003230">
    <property type="entry name" value="YbgC"/>
    <property type="match status" value="1"/>
</dbReference>
<evidence type="ECO:0000313" key="4">
    <source>
        <dbReference type="EMBL" id="ARP96470.1"/>
    </source>
</evidence>
<feature type="domain" description="Thioesterase" evidence="3">
    <location>
        <begin position="25"/>
        <end position="107"/>
    </location>
</feature>